<keyword evidence="2" id="KW-0812">Transmembrane</keyword>
<gene>
    <name evidence="3" type="ORF">V3330_05505</name>
</gene>
<feature type="region of interest" description="Disordered" evidence="1">
    <location>
        <begin position="62"/>
        <end position="95"/>
    </location>
</feature>
<dbReference type="AlphaFoldDB" id="A0AAW9R5S9"/>
<keyword evidence="4" id="KW-1185">Reference proteome</keyword>
<protein>
    <submittedName>
        <fullName evidence="3">Uncharacterized protein</fullName>
    </submittedName>
</protein>
<sequence>MNDRMRYRINPPPVSPAARVLATLVGLLVLAAALFFGVIVLLIALGAMAGFGVYTWVRSRWPGRSSGRPQQSPERQPGTGGDIEGEYTVVSRRRE</sequence>
<comment type="caution">
    <text evidence="3">The sequence shown here is derived from an EMBL/GenBank/DDBJ whole genome shotgun (WGS) entry which is preliminary data.</text>
</comment>
<evidence type="ECO:0000313" key="4">
    <source>
        <dbReference type="Proteomes" id="UP001359886"/>
    </source>
</evidence>
<name>A0AAW9R5S9_9GAMM</name>
<reference evidence="3 4" key="1">
    <citation type="submission" date="2024-02" db="EMBL/GenBank/DDBJ databases">
        <title>A novel Wenzhouxiangellaceae bacterium, isolated from coastal sediments.</title>
        <authorList>
            <person name="Du Z.-J."/>
            <person name="Ye Y.-Q."/>
            <person name="Zhang X.-Y."/>
        </authorList>
    </citation>
    <scope>NUCLEOTIDE SEQUENCE [LARGE SCALE GENOMIC DNA]</scope>
    <source>
        <strain evidence="3 4">CH-27</strain>
    </source>
</reference>
<keyword evidence="2" id="KW-0472">Membrane</keyword>
<evidence type="ECO:0000256" key="1">
    <source>
        <dbReference type="SAM" id="MobiDB-lite"/>
    </source>
</evidence>
<evidence type="ECO:0000313" key="3">
    <source>
        <dbReference type="EMBL" id="MEJ8567074.1"/>
    </source>
</evidence>
<feature type="transmembrane region" description="Helical" evidence="2">
    <location>
        <begin position="21"/>
        <end position="54"/>
    </location>
</feature>
<dbReference type="EMBL" id="JAZHOG010000003">
    <property type="protein sequence ID" value="MEJ8567074.1"/>
    <property type="molecule type" value="Genomic_DNA"/>
</dbReference>
<evidence type="ECO:0000256" key="2">
    <source>
        <dbReference type="SAM" id="Phobius"/>
    </source>
</evidence>
<organism evidence="3 4">
    <name type="scientific">Elongatibacter sediminis</name>
    <dbReference type="NCBI Taxonomy" id="3119006"/>
    <lineage>
        <taxon>Bacteria</taxon>
        <taxon>Pseudomonadati</taxon>
        <taxon>Pseudomonadota</taxon>
        <taxon>Gammaproteobacteria</taxon>
        <taxon>Chromatiales</taxon>
        <taxon>Wenzhouxiangellaceae</taxon>
        <taxon>Elongatibacter</taxon>
    </lineage>
</organism>
<keyword evidence="2" id="KW-1133">Transmembrane helix</keyword>
<dbReference type="Proteomes" id="UP001359886">
    <property type="component" value="Unassembled WGS sequence"/>
</dbReference>
<proteinExistence type="predicted"/>
<accession>A0AAW9R5S9</accession>